<dbReference type="GO" id="GO:0050660">
    <property type="term" value="F:flavin adenine dinucleotide binding"/>
    <property type="evidence" value="ECO:0007669"/>
    <property type="project" value="InterPro"/>
</dbReference>
<dbReference type="EMBL" id="JAPQKH010000006">
    <property type="protein sequence ID" value="KAJ5094776.1"/>
    <property type="molecule type" value="Genomic_DNA"/>
</dbReference>
<dbReference type="Proteomes" id="UP001149165">
    <property type="component" value="Unassembled WGS sequence"/>
</dbReference>
<accession>A0A9W9F6Y3</accession>
<dbReference type="PRINTS" id="PR00411">
    <property type="entry name" value="PNDRDTASEI"/>
</dbReference>
<dbReference type="InterPro" id="IPR051820">
    <property type="entry name" value="FAD-binding_MO"/>
</dbReference>
<name>A0A9W9F6Y3_9EURO</name>
<keyword evidence="2" id="KW-0285">Flavoprotein</keyword>
<dbReference type="GO" id="GO:0004499">
    <property type="term" value="F:N,N-dimethylaniline monooxygenase activity"/>
    <property type="evidence" value="ECO:0007669"/>
    <property type="project" value="InterPro"/>
</dbReference>
<dbReference type="AlphaFoldDB" id="A0A9W9F6Y3"/>
<evidence type="ECO:0000256" key="1">
    <source>
        <dbReference type="ARBA" id="ARBA00001974"/>
    </source>
</evidence>
<reference evidence="7" key="1">
    <citation type="submission" date="2022-11" db="EMBL/GenBank/DDBJ databases">
        <authorList>
            <person name="Petersen C."/>
        </authorList>
    </citation>
    <scope>NUCLEOTIDE SEQUENCE</scope>
    <source>
        <strain evidence="7">IBT 30069</strain>
    </source>
</reference>
<evidence type="ECO:0000256" key="5">
    <source>
        <dbReference type="ARBA" id="ARBA00023002"/>
    </source>
</evidence>
<reference evidence="7" key="2">
    <citation type="journal article" date="2023" name="IMA Fungus">
        <title>Comparative genomic study of the Penicillium genus elucidates a diverse pangenome and 15 lateral gene transfer events.</title>
        <authorList>
            <person name="Petersen C."/>
            <person name="Sorensen T."/>
            <person name="Nielsen M.R."/>
            <person name="Sondergaard T.E."/>
            <person name="Sorensen J.L."/>
            <person name="Fitzpatrick D.A."/>
            <person name="Frisvad J.C."/>
            <person name="Nielsen K.L."/>
        </authorList>
    </citation>
    <scope>NUCLEOTIDE SEQUENCE</scope>
    <source>
        <strain evidence="7">IBT 30069</strain>
    </source>
</reference>
<keyword evidence="6" id="KW-0503">Monooxygenase</keyword>
<dbReference type="PANTHER" id="PTHR43872">
    <property type="entry name" value="MONOOXYGENASE, PUTATIVE (AFU_ORTHOLOGUE AFUA_8G02570)-RELATED"/>
    <property type="match status" value="1"/>
</dbReference>
<evidence type="ECO:0000256" key="3">
    <source>
        <dbReference type="ARBA" id="ARBA00022827"/>
    </source>
</evidence>
<dbReference type="SUPFAM" id="SSF51905">
    <property type="entry name" value="FAD/NAD(P)-binding domain"/>
    <property type="match status" value="1"/>
</dbReference>
<dbReference type="GO" id="GO:0050661">
    <property type="term" value="F:NADP binding"/>
    <property type="evidence" value="ECO:0007669"/>
    <property type="project" value="InterPro"/>
</dbReference>
<sequence length="507" mass="57298">MNGHANGNTESRIDVAIIGAGLSGVNAAYRLQESCPEYSYTLFEARDDVGGTWDFFKYPGLRSDSDLFTFGFQFNPWPHDNPIAEGHLIKSYIRDTAEKFGIDKNIRFGHRLTSADWSSAENTWTLNIEHNGHSKTITARFILFGSGYYNYNEPLEAKIPGLENFQGKVVHPQFWPEDLDYKDKKVVIIGSGATAITLLPNLAKTAERVTMLQRSPSYILPLPNNSNGLLLWWLVPLSWFLSKATIARIQRMAWILIARYFFLLCHKFPKISGWILRWRSSFYLPKHIPLDPHFKPRYNPWEQRLCVSPDGDFYRCLRQGKADIRTDTIKTVTKKGININSGETLDADIIVTATGLKLLIAGGAVLRVDGKEIEIGKKYLWNGVMLEDLPNASFIIGYTNASWTLGSDATAQFVCRLLKSLESRKLIAATPRMKPELAKQIKNLPLLNLNSTYVTTAESAIPMAADRGPWQPRDHYLKDIKFATKGNLDDGMEYVQGPNLHLRPKIA</sequence>
<proteinExistence type="predicted"/>
<dbReference type="Pfam" id="PF00743">
    <property type="entry name" value="FMO-like"/>
    <property type="match status" value="1"/>
</dbReference>
<dbReference type="InterPro" id="IPR036188">
    <property type="entry name" value="FAD/NAD-bd_sf"/>
</dbReference>
<protein>
    <submittedName>
        <fullName evidence="7">Uncharacterized protein</fullName>
    </submittedName>
</protein>
<comment type="caution">
    <text evidence="7">The sequence shown here is derived from an EMBL/GenBank/DDBJ whole genome shotgun (WGS) entry which is preliminary data.</text>
</comment>
<dbReference type="FunFam" id="3.50.50.60:FF:000228">
    <property type="entry name" value="FAD-containing monooxygenase EthA"/>
    <property type="match status" value="1"/>
</dbReference>
<evidence type="ECO:0000256" key="2">
    <source>
        <dbReference type="ARBA" id="ARBA00022630"/>
    </source>
</evidence>
<organism evidence="7 8">
    <name type="scientific">Penicillium angulare</name>
    <dbReference type="NCBI Taxonomy" id="116970"/>
    <lineage>
        <taxon>Eukaryota</taxon>
        <taxon>Fungi</taxon>
        <taxon>Dikarya</taxon>
        <taxon>Ascomycota</taxon>
        <taxon>Pezizomycotina</taxon>
        <taxon>Eurotiomycetes</taxon>
        <taxon>Eurotiomycetidae</taxon>
        <taxon>Eurotiales</taxon>
        <taxon>Aspergillaceae</taxon>
        <taxon>Penicillium</taxon>
    </lineage>
</organism>
<dbReference type="InterPro" id="IPR020946">
    <property type="entry name" value="Flavin_mOase-like"/>
</dbReference>
<comment type="cofactor">
    <cofactor evidence="1">
        <name>FAD</name>
        <dbReference type="ChEBI" id="CHEBI:57692"/>
    </cofactor>
</comment>
<evidence type="ECO:0000313" key="7">
    <source>
        <dbReference type="EMBL" id="KAJ5094776.1"/>
    </source>
</evidence>
<evidence type="ECO:0000256" key="4">
    <source>
        <dbReference type="ARBA" id="ARBA00022857"/>
    </source>
</evidence>
<gene>
    <name evidence="7" type="ORF">N7456_010637</name>
</gene>
<dbReference type="Gene3D" id="3.50.50.60">
    <property type="entry name" value="FAD/NAD(P)-binding domain"/>
    <property type="match status" value="2"/>
</dbReference>
<evidence type="ECO:0000313" key="8">
    <source>
        <dbReference type="Proteomes" id="UP001149165"/>
    </source>
</evidence>
<dbReference type="PANTHER" id="PTHR43872:SF1">
    <property type="entry name" value="MONOOXYGENASE, PUTATIVE (AFU_ORTHOLOGUE AFUA_8G02570)-RELATED"/>
    <property type="match status" value="1"/>
</dbReference>
<dbReference type="OrthoDB" id="66881at2759"/>
<keyword evidence="5" id="KW-0560">Oxidoreductase</keyword>
<evidence type="ECO:0000256" key="6">
    <source>
        <dbReference type="ARBA" id="ARBA00023033"/>
    </source>
</evidence>
<keyword evidence="8" id="KW-1185">Reference proteome</keyword>
<keyword evidence="3" id="KW-0274">FAD</keyword>
<keyword evidence="4" id="KW-0521">NADP</keyword>